<dbReference type="SUPFAM" id="SSF52540">
    <property type="entry name" value="P-loop containing nucleoside triphosphate hydrolases"/>
    <property type="match status" value="1"/>
</dbReference>
<dbReference type="OrthoDB" id="2307409at2"/>
<dbReference type="InterPro" id="IPR002611">
    <property type="entry name" value="IstB_ATP-bd"/>
</dbReference>
<evidence type="ECO:0000259" key="1">
    <source>
        <dbReference type="SMART" id="SM00382"/>
    </source>
</evidence>
<organism evidence="2 3">
    <name type="scientific">Levilactobacillus bambusae</name>
    <dbReference type="NCBI Taxonomy" id="2024736"/>
    <lineage>
        <taxon>Bacteria</taxon>
        <taxon>Bacillati</taxon>
        <taxon>Bacillota</taxon>
        <taxon>Bacilli</taxon>
        <taxon>Lactobacillales</taxon>
        <taxon>Lactobacillaceae</taxon>
        <taxon>Levilactobacillus</taxon>
    </lineage>
</organism>
<gene>
    <name evidence="2" type="ORF">DCM90_02015</name>
</gene>
<dbReference type="Pfam" id="PF01695">
    <property type="entry name" value="IstB_IS21"/>
    <property type="match status" value="1"/>
</dbReference>
<feature type="domain" description="AAA+ ATPase" evidence="1">
    <location>
        <begin position="90"/>
        <end position="243"/>
    </location>
</feature>
<evidence type="ECO:0000313" key="3">
    <source>
        <dbReference type="Proteomes" id="UP000245080"/>
    </source>
</evidence>
<evidence type="ECO:0000313" key="2">
    <source>
        <dbReference type="EMBL" id="PWG01118.1"/>
    </source>
</evidence>
<dbReference type="GO" id="GO:0005524">
    <property type="term" value="F:ATP binding"/>
    <property type="evidence" value="ECO:0007669"/>
    <property type="project" value="InterPro"/>
</dbReference>
<dbReference type="PANTHER" id="PTHR30050">
    <property type="entry name" value="CHROMOSOMAL REPLICATION INITIATOR PROTEIN DNAA"/>
    <property type="match status" value="1"/>
</dbReference>
<proteinExistence type="predicted"/>
<dbReference type="Gene3D" id="3.40.50.300">
    <property type="entry name" value="P-loop containing nucleotide triphosphate hydrolases"/>
    <property type="match status" value="1"/>
</dbReference>
<reference evidence="2 3" key="1">
    <citation type="journal article" date="2018" name="Int. J. Syst. Evol. Microbiol.">
        <title>Lactobacillus bambusae sp. nov., isolated from a traditional fermented Ma-bamboo shoots of Taiwan.</title>
        <authorList>
            <person name="Wang L.-T."/>
        </authorList>
    </citation>
    <scope>NUCLEOTIDE SEQUENCE [LARGE SCALE GENOMIC DNA]</scope>
    <source>
        <strain evidence="2 3">BS-W1</strain>
    </source>
</reference>
<dbReference type="CDD" id="cd00009">
    <property type="entry name" value="AAA"/>
    <property type="match status" value="1"/>
</dbReference>
<name>A0A2V1N411_9LACO</name>
<sequence>MAALAKKHGVQMSANPREEVERLNRQTSIKATKANERYERLQCYRHSLWSGGMELAFTFADWQPDKQADVEAARLLGNRAYKLVRQLEQRDFNVAMLGERGVGKTSLALAMLDSLIKQEKSGVFISTAELLGLINGKYTDPSVQAKLNAIERTMKEADVLVLDDFGTEGGMTGNLKPVHKDMQDMMYRVSNARVDFKNNTSKGCTIITTNSTADELKQMYNPKFINRVLTGNPEHQLVFSSMEGVRNV</sequence>
<protein>
    <submittedName>
        <fullName evidence="2">DNA replication protein</fullName>
    </submittedName>
</protein>
<accession>A0A2V1N411</accession>
<dbReference type="InterPro" id="IPR003593">
    <property type="entry name" value="AAA+_ATPase"/>
</dbReference>
<comment type="caution">
    <text evidence="2">The sequence shown here is derived from an EMBL/GenBank/DDBJ whole genome shotgun (WGS) entry which is preliminary data.</text>
</comment>
<dbReference type="EMBL" id="QCXQ01000001">
    <property type="protein sequence ID" value="PWG01118.1"/>
    <property type="molecule type" value="Genomic_DNA"/>
</dbReference>
<dbReference type="SMART" id="SM00382">
    <property type="entry name" value="AAA"/>
    <property type="match status" value="1"/>
</dbReference>
<dbReference type="InterPro" id="IPR027417">
    <property type="entry name" value="P-loop_NTPase"/>
</dbReference>
<dbReference type="AlphaFoldDB" id="A0A2V1N411"/>
<dbReference type="PANTHER" id="PTHR30050:SF4">
    <property type="entry name" value="ATP-BINDING PROTEIN RV3427C IN INSERTION SEQUENCE-RELATED"/>
    <property type="match status" value="1"/>
</dbReference>
<keyword evidence="3" id="KW-1185">Reference proteome</keyword>
<dbReference type="Proteomes" id="UP000245080">
    <property type="component" value="Unassembled WGS sequence"/>
</dbReference>
<dbReference type="GO" id="GO:0006260">
    <property type="term" value="P:DNA replication"/>
    <property type="evidence" value="ECO:0007669"/>
    <property type="project" value="TreeGrafter"/>
</dbReference>